<dbReference type="Proteomes" id="UP000199488">
    <property type="component" value="Unassembled WGS sequence"/>
</dbReference>
<evidence type="ECO:0000256" key="2">
    <source>
        <dbReference type="ARBA" id="ARBA00009425"/>
    </source>
</evidence>
<gene>
    <name evidence="9" type="ORF">SAMN05421781_1022</name>
</gene>
<dbReference type="InterPro" id="IPR050622">
    <property type="entry name" value="CPA3_antiporter_subunitB"/>
</dbReference>
<proteinExistence type="inferred from homology"/>
<name>A0A1H2S3L9_9BACI</name>
<sequence length="140" mass="15412">MKYNDIILQTVTKFISFLIFLFAVYIFFNGHQEPGGGFIGGLMTSAVLVLLLLAFDMETVRRALPIDYKLMTAIGLVFAVGTGVGSFFFSVPFLSQTFGYFHFPVLGELELTTTLAFDLGVYLVVIGTAMTIIQTIGEDK</sequence>
<keyword evidence="6 7" id="KW-0472">Membrane</keyword>
<dbReference type="RefSeq" id="WP_091611961.1">
    <property type="nucleotide sequence ID" value="NZ_FNNC01000001.1"/>
</dbReference>
<protein>
    <submittedName>
        <fullName evidence="9">Multisubunit sodium/proton antiporter, MrpB subunit</fullName>
    </submittedName>
</protein>
<dbReference type="GO" id="GO:0005886">
    <property type="term" value="C:plasma membrane"/>
    <property type="evidence" value="ECO:0007669"/>
    <property type="project" value="UniProtKB-SubCell"/>
</dbReference>
<dbReference type="EMBL" id="FNNC01000001">
    <property type="protein sequence ID" value="SDW26312.1"/>
    <property type="molecule type" value="Genomic_DNA"/>
</dbReference>
<feature type="transmembrane region" description="Helical" evidence="7">
    <location>
        <begin position="7"/>
        <end position="28"/>
    </location>
</feature>
<keyword evidence="10" id="KW-1185">Reference proteome</keyword>
<keyword evidence="3" id="KW-1003">Cell membrane</keyword>
<dbReference type="OrthoDB" id="9798859at2"/>
<keyword evidence="5 7" id="KW-1133">Transmembrane helix</keyword>
<evidence type="ECO:0000256" key="1">
    <source>
        <dbReference type="ARBA" id="ARBA00004651"/>
    </source>
</evidence>
<dbReference type="AlphaFoldDB" id="A0A1H2S3L9"/>
<comment type="similarity">
    <text evidence="2">Belongs to the CPA3 antiporters (TC 2.A.63) subunit B family.</text>
</comment>
<feature type="transmembrane region" description="Helical" evidence="7">
    <location>
        <begin position="115"/>
        <end position="136"/>
    </location>
</feature>
<feature type="transmembrane region" description="Helical" evidence="7">
    <location>
        <begin position="76"/>
        <end position="95"/>
    </location>
</feature>
<feature type="domain" description="Na+/H+ antiporter MnhB subunit-related protein" evidence="8">
    <location>
        <begin position="7"/>
        <end position="131"/>
    </location>
</feature>
<evidence type="ECO:0000256" key="3">
    <source>
        <dbReference type="ARBA" id="ARBA00022475"/>
    </source>
</evidence>
<evidence type="ECO:0000256" key="7">
    <source>
        <dbReference type="SAM" id="Phobius"/>
    </source>
</evidence>
<dbReference type="STRING" id="1122204.SAMN05421781_1022"/>
<evidence type="ECO:0000259" key="8">
    <source>
        <dbReference type="Pfam" id="PF04039"/>
    </source>
</evidence>
<dbReference type="PANTHER" id="PTHR33932:SF4">
    <property type="entry name" value="NA(+)_H(+) ANTIPORTER SUBUNIT B"/>
    <property type="match status" value="1"/>
</dbReference>
<evidence type="ECO:0000256" key="6">
    <source>
        <dbReference type="ARBA" id="ARBA00023136"/>
    </source>
</evidence>
<keyword evidence="4 7" id="KW-0812">Transmembrane</keyword>
<feature type="transmembrane region" description="Helical" evidence="7">
    <location>
        <begin position="34"/>
        <end position="55"/>
    </location>
</feature>
<organism evidence="9 10">
    <name type="scientific">Marinococcus luteus</name>
    <dbReference type="NCBI Taxonomy" id="1122204"/>
    <lineage>
        <taxon>Bacteria</taxon>
        <taxon>Bacillati</taxon>
        <taxon>Bacillota</taxon>
        <taxon>Bacilli</taxon>
        <taxon>Bacillales</taxon>
        <taxon>Bacillaceae</taxon>
        <taxon>Marinococcus</taxon>
    </lineage>
</organism>
<evidence type="ECO:0000313" key="9">
    <source>
        <dbReference type="EMBL" id="SDW26312.1"/>
    </source>
</evidence>
<evidence type="ECO:0000256" key="5">
    <source>
        <dbReference type="ARBA" id="ARBA00022989"/>
    </source>
</evidence>
<dbReference type="InterPro" id="IPR007182">
    <property type="entry name" value="MnhB"/>
</dbReference>
<reference evidence="9 10" key="1">
    <citation type="submission" date="2016-10" db="EMBL/GenBank/DDBJ databases">
        <authorList>
            <person name="de Groot N.N."/>
        </authorList>
    </citation>
    <scope>NUCLEOTIDE SEQUENCE [LARGE SCALE GENOMIC DNA]</scope>
    <source>
        <strain evidence="9 10">DSM 23126</strain>
    </source>
</reference>
<accession>A0A1H2S3L9</accession>
<dbReference type="Pfam" id="PF04039">
    <property type="entry name" value="MnhB"/>
    <property type="match status" value="1"/>
</dbReference>
<evidence type="ECO:0000256" key="4">
    <source>
        <dbReference type="ARBA" id="ARBA00022692"/>
    </source>
</evidence>
<dbReference type="PANTHER" id="PTHR33932">
    <property type="entry name" value="NA(+)/H(+) ANTIPORTER SUBUNIT B"/>
    <property type="match status" value="1"/>
</dbReference>
<evidence type="ECO:0000313" key="10">
    <source>
        <dbReference type="Proteomes" id="UP000199488"/>
    </source>
</evidence>
<comment type="subcellular location">
    <subcellularLocation>
        <location evidence="1">Cell membrane</location>
        <topology evidence="1">Multi-pass membrane protein</topology>
    </subcellularLocation>
</comment>
<dbReference type="NCBIfam" id="NF009223">
    <property type="entry name" value="PRK12573.1"/>
    <property type="match status" value="1"/>
</dbReference>